<proteinExistence type="predicted"/>
<name>A0AAV4AB74_9GAST</name>
<dbReference type="Gene3D" id="1.10.340.70">
    <property type="match status" value="1"/>
</dbReference>
<keyword evidence="2" id="KW-1185">Reference proteome</keyword>
<protein>
    <submittedName>
        <fullName evidence="1">Pol polyprotein</fullName>
    </submittedName>
</protein>
<accession>A0AAV4AB74</accession>
<comment type="caution">
    <text evidence="1">The sequence shown here is derived from an EMBL/GenBank/DDBJ whole genome shotgun (WGS) entry which is preliminary data.</text>
</comment>
<sequence>MKVRRYCTSAWPTFLPATSLLTQNWHNRQRLTIGNDLLMFDKRIVFARHLRLDILRRVNESHLGIIKCKALAQTSVWCPNISSQMKKCLVCSKLQPENLSVPDRPWMRLVIDLVYLKGKTYLALTDYYSR</sequence>
<gene>
    <name evidence="1" type="ORF">PoB_003035800</name>
</gene>
<dbReference type="AlphaFoldDB" id="A0AAV4AB74"/>
<evidence type="ECO:0000313" key="1">
    <source>
        <dbReference type="EMBL" id="GFO03853.1"/>
    </source>
</evidence>
<dbReference type="PANTHER" id="PTHR37984">
    <property type="entry name" value="PROTEIN CBG26694"/>
    <property type="match status" value="1"/>
</dbReference>
<dbReference type="PANTHER" id="PTHR37984:SF9">
    <property type="entry name" value="INTEGRASE CATALYTIC DOMAIN-CONTAINING PROTEIN"/>
    <property type="match status" value="1"/>
</dbReference>
<dbReference type="InterPro" id="IPR050951">
    <property type="entry name" value="Retrovirus_Pol_polyprotein"/>
</dbReference>
<organism evidence="1 2">
    <name type="scientific">Plakobranchus ocellatus</name>
    <dbReference type="NCBI Taxonomy" id="259542"/>
    <lineage>
        <taxon>Eukaryota</taxon>
        <taxon>Metazoa</taxon>
        <taxon>Spiralia</taxon>
        <taxon>Lophotrochozoa</taxon>
        <taxon>Mollusca</taxon>
        <taxon>Gastropoda</taxon>
        <taxon>Heterobranchia</taxon>
        <taxon>Euthyneura</taxon>
        <taxon>Panpulmonata</taxon>
        <taxon>Sacoglossa</taxon>
        <taxon>Placobranchoidea</taxon>
        <taxon>Plakobranchidae</taxon>
        <taxon>Plakobranchus</taxon>
    </lineage>
</organism>
<dbReference type="EMBL" id="BLXT01003731">
    <property type="protein sequence ID" value="GFO03853.1"/>
    <property type="molecule type" value="Genomic_DNA"/>
</dbReference>
<reference evidence="1 2" key="1">
    <citation type="journal article" date="2021" name="Elife">
        <title>Chloroplast acquisition without the gene transfer in kleptoplastic sea slugs, Plakobranchus ocellatus.</title>
        <authorList>
            <person name="Maeda T."/>
            <person name="Takahashi S."/>
            <person name="Yoshida T."/>
            <person name="Shimamura S."/>
            <person name="Takaki Y."/>
            <person name="Nagai Y."/>
            <person name="Toyoda A."/>
            <person name="Suzuki Y."/>
            <person name="Arimoto A."/>
            <person name="Ishii H."/>
            <person name="Satoh N."/>
            <person name="Nishiyama T."/>
            <person name="Hasebe M."/>
            <person name="Maruyama T."/>
            <person name="Minagawa J."/>
            <person name="Obokata J."/>
            <person name="Shigenobu S."/>
        </authorList>
    </citation>
    <scope>NUCLEOTIDE SEQUENCE [LARGE SCALE GENOMIC DNA]</scope>
</reference>
<dbReference type="Proteomes" id="UP000735302">
    <property type="component" value="Unassembled WGS sequence"/>
</dbReference>
<evidence type="ECO:0000313" key="2">
    <source>
        <dbReference type="Proteomes" id="UP000735302"/>
    </source>
</evidence>